<evidence type="ECO:0000256" key="1">
    <source>
        <dbReference type="SAM" id="SignalP"/>
    </source>
</evidence>
<dbReference type="Gene3D" id="3.10.620.30">
    <property type="match status" value="1"/>
</dbReference>
<feature type="signal peptide" evidence="1">
    <location>
        <begin position="1"/>
        <end position="18"/>
    </location>
</feature>
<keyword evidence="1" id="KW-0732">Signal</keyword>
<dbReference type="EMBL" id="WVHS01000002">
    <property type="protein sequence ID" value="MXV15320.1"/>
    <property type="molecule type" value="Genomic_DNA"/>
</dbReference>
<dbReference type="Gene3D" id="2.60.40.3140">
    <property type="match status" value="1"/>
</dbReference>
<evidence type="ECO:0000259" key="2">
    <source>
        <dbReference type="Pfam" id="PF12969"/>
    </source>
</evidence>
<sequence length="656" mass="74618">MKLRLLLFFSLLPGVCMAQDFEFGKFLASELGMKSYAPDTSANAVVLHEFGDTFMSSGEGTPLVYKYHVKIKIFNKEGFNQGDVVIPVYKSDNNRFESVSEISGITISPGPNGEMKRTNLDPKKVYRENKNSHWDVVKFAMPNLAEGCIIEYSYEITKPYIFNFQPWVFQSEIPKVHSEYMAHIPAMFNYNVSLRGLLKLSKTDAQLEKECFTPGGGIKVDCSKMTYIMTNVPALVEEDYMTSPNNFRSAIYFELADYQNYEGTKIKVTKDWKAIDVDLQRHDAFGAQIKKGDLFKDKLTPVLAGKTAPLSKAKAIYAYLQKWYKWNGFDGIYSMTGIRKAYESHTGSSGDINLALVAALSYAGLDAEAVLLSTRENGFINKLYPVLSDFDYVVAQVNIDGKSYMLDATDPLLPFGLLPFKCINDQGRVISRNKPSYWIDMTAAEKKSRTLNLDLTINDNGKITGALKCYSKGYEAYNKRRAIKKFNSVEEYVENLDEKMPRIKLLKSQINNIDSLDLALEEIYEVQIDAFSDLNTGSFSFNPFFMEAIRENPFKLKERTYPVDMGSPSDYRIQMSLRFPERFEVASKPAPIGLALPLSGGRYTSETNIDGNQLVYTQITQFNKSVYSNEEYSYLKEMYNRIIQTQKTDIVFRKKL</sequence>
<dbReference type="RefSeq" id="WP_160906321.1">
    <property type="nucleotide sequence ID" value="NZ_WVHS01000002.1"/>
</dbReference>
<feature type="chain" id="PRO_5029539043" evidence="1">
    <location>
        <begin position="19"/>
        <end position="656"/>
    </location>
</feature>
<feature type="domain" description="DUF3857" evidence="2">
    <location>
        <begin position="64"/>
        <end position="192"/>
    </location>
</feature>
<dbReference type="AlphaFoldDB" id="A0A7K1XWI3"/>
<evidence type="ECO:0000313" key="3">
    <source>
        <dbReference type="EMBL" id="MXV15320.1"/>
    </source>
</evidence>
<accession>A0A7K1XWI3</accession>
<dbReference type="Proteomes" id="UP000451233">
    <property type="component" value="Unassembled WGS sequence"/>
</dbReference>
<comment type="caution">
    <text evidence="3">The sequence shown here is derived from an EMBL/GenBank/DDBJ whole genome shotgun (WGS) entry which is preliminary data.</text>
</comment>
<evidence type="ECO:0000313" key="4">
    <source>
        <dbReference type="Proteomes" id="UP000451233"/>
    </source>
</evidence>
<dbReference type="InterPro" id="IPR024618">
    <property type="entry name" value="DUF3857"/>
</dbReference>
<name>A0A7K1XWI3_9SPHI</name>
<reference evidence="3 4" key="1">
    <citation type="submission" date="2019-11" db="EMBL/GenBank/DDBJ databases">
        <title>Pedobacter sp. HMF7056 Genome sequencing and assembly.</title>
        <authorList>
            <person name="Kang H."/>
            <person name="Kim H."/>
            <person name="Joh K."/>
        </authorList>
    </citation>
    <scope>NUCLEOTIDE SEQUENCE [LARGE SCALE GENOMIC DNA]</scope>
    <source>
        <strain evidence="3 4">HMF7056</strain>
    </source>
</reference>
<protein>
    <submittedName>
        <fullName evidence="3">DUF3857 domain-containing protein</fullName>
    </submittedName>
</protein>
<dbReference type="Pfam" id="PF12969">
    <property type="entry name" value="DUF3857"/>
    <property type="match status" value="1"/>
</dbReference>
<gene>
    <name evidence="3" type="ORF">GS398_08400</name>
</gene>
<proteinExistence type="predicted"/>
<dbReference type="Gene3D" id="2.60.120.1130">
    <property type="match status" value="1"/>
</dbReference>
<organism evidence="3 4">
    <name type="scientific">Hufsiella ginkgonis</name>
    <dbReference type="NCBI Taxonomy" id="2695274"/>
    <lineage>
        <taxon>Bacteria</taxon>
        <taxon>Pseudomonadati</taxon>
        <taxon>Bacteroidota</taxon>
        <taxon>Sphingobacteriia</taxon>
        <taxon>Sphingobacteriales</taxon>
        <taxon>Sphingobacteriaceae</taxon>
        <taxon>Hufsiella</taxon>
    </lineage>
</organism>
<keyword evidence="4" id="KW-1185">Reference proteome</keyword>